<reference evidence="4" key="1">
    <citation type="submission" date="2022-11" db="UniProtKB">
        <authorList>
            <consortium name="EnsemblMetazoa"/>
        </authorList>
    </citation>
    <scope>IDENTIFICATION</scope>
</reference>
<dbReference type="InterPro" id="IPR013763">
    <property type="entry name" value="Cyclin-like_dom"/>
</dbReference>
<keyword evidence="5" id="KW-1185">Reference proteome</keyword>
<evidence type="ECO:0000313" key="5">
    <source>
        <dbReference type="Proteomes" id="UP000887567"/>
    </source>
</evidence>
<dbReference type="GeneID" id="110254340"/>
<proteinExistence type="inferred from homology"/>
<feature type="domain" description="Cyclin-like" evidence="3">
    <location>
        <begin position="53"/>
        <end position="135"/>
    </location>
</feature>
<evidence type="ECO:0000313" key="4">
    <source>
        <dbReference type="EnsemblMetazoa" id="XP_020916976.1"/>
    </source>
</evidence>
<evidence type="ECO:0000256" key="2">
    <source>
        <dbReference type="RuleBase" id="RU000383"/>
    </source>
</evidence>
<dbReference type="Proteomes" id="UP000887567">
    <property type="component" value="Unplaced"/>
</dbReference>
<name>A0A913Y9J6_EXADI</name>
<dbReference type="KEGG" id="epa:110254340"/>
<comment type="similarity">
    <text evidence="2">Belongs to the cyclin family.</text>
</comment>
<dbReference type="EnsemblMetazoa" id="XM_021061317.2">
    <property type="protein sequence ID" value="XP_020916976.1"/>
    <property type="gene ID" value="LOC110254340"/>
</dbReference>
<dbReference type="SUPFAM" id="SSF47954">
    <property type="entry name" value="Cyclin-like"/>
    <property type="match status" value="1"/>
</dbReference>
<dbReference type="Gene3D" id="1.10.472.10">
    <property type="entry name" value="Cyclin-like"/>
    <property type="match status" value="1"/>
</dbReference>
<sequence length="138" mass="15764">MASAVNGGKEEYGKVVISLENCLLPKEKLIQTPSMKDGLDKEVEIDLRIVGCEFIQASGILLKLPQVAMATGQVLFQRFYFSKSFVKHDAEVYAMACIFLAAKIEEAPRRIRDIINVFHYIKQKRNNSLYMDFYQHPC</sequence>
<organism evidence="4 5">
    <name type="scientific">Exaiptasia diaphana</name>
    <name type="common">Tropical sea anemone</name>
    <name type="synonym">Aiptasia pulchella</name>
    <dbReference type="NCBI Taxonomy" id="2652724"/>
    <lineage>
        <taxon>Eukaryota</taxon>
        <taxon>Metazoa</taxon>
        <taxon>Cnidaria</taxon>
        <taxon>Anthozoa</taxon>
        <taxon>Hexacorallia</taxon>
        <taxon>Actiniaria</taxon>
        <taxon>Aiptasiidae</taxon>
        <taxon>Exaiptasia</taxon>
    </lineage>
</organism>
<evidence type="ECO:0000259" key="3">
    <source>
        <dbReference type="SMART" id="SM00385"/>
    </source>
</evidence>
<dbReference type="Pfam" id="PF00134">
    <property type="entry name" value="Cyclin_N"/>
    <property type="match status" value="1"/>
</dbReference>
<evidence type="ECO:0000256" key="1">
    <source>
        <dbReference type="ARBA" id="ARBA00023127"/>
    </source>
</evidence>
<dbReference type="SMART" id="SM00385">
    <property type="entry name" value="CYCLIN"/>
    <property type="match status" value="1"/>
</dbReference>
<dbReference type="OMA" id="KMECRRE"/>
<dbReference type="InterPro" id="IPR006671">
    <property type="entry name" value="Cyclin_N"/>
</dbReference>
<dbReference type="InterPro" id="IPR036915">
    <property type="entry name" value="Cyclin-like_sf"/>
</dbReference>
<dbReference type="OrthoDB" id="10264655at2759"/>
<protein>
    <recommendedName>
        <fullName evidence="3">Cyclin-like domain-containing protein</fullName>
    </recommendedName>
</protein>
<dbReference type="GO" id="GO:0016538">
    <property type="term" value="F:cyclin-dependent protein serine/threonine kinase regulator activity"/>
    <property type="evidence" value="ECO:0007669"/>
    <property type="project" value="InterPro"/>
</dbReference>
<keyword evidence="1 2" id="KW-0195">Cyclin</keyword>
<accession>A0A913Y9J6</accession>
<dbReference type="RefSeq" id="XP_020916976.1">
    <property type="nucleotide sequence ID" value="XM_021061317.2"/>
</dbReference>
<dbReference type="AlphaFoldDB" id="A0A913Y9J6"/>
<dbReference type="InterPro" id="IPR043198">
    <property type="entry name" value="Cyclin/Ssn8"/>
</dbReference>
<dbReference type="GO" id="GO:0006357">
    <property type="term" value="P:regulation of transcription by RNA polymerase II"/>
    <property type="evidence" value="ECO:0007669"/>
    <property type="project" value="InterPro"/>
</dbReference>
<dbReference type="PIRSF" id="PIRSF036580">
    <property type="entry name" value="Cyclin_L"/>
    <property type="match status" value="1"/>
</dbReference>
<dbReference type="PANTHER" id="PTHR10026">
    <property type="entry name" value="CYCLIN"/>
    <property type="match status" value="1"/>
</dbReference>